<evidence type="ECO:0000313" key="4">
    <source>
        <dbReference type="EMBL" id="RAL15302.1"/>
    </source>
</evidence>
<keyword evidence="5" id="KW-1185">Reference proteome</keyword>
<dbReference type="AlphaFoldDB" id="A0A395I511"/>
<dbReference type="EMBL" id="KZ824272">
    <property type="protein sequence ID" value="RAL15302.1"/>
    <property type="molecule type" value="Genomic_DNA"/>
</dbReference>
<dbReference type="OrthoDB" id="1470350at2759"/>
<dbReference type="InterPro" id="IPR001128">
    <property type="entry name" value="Cyt_P450"/>
</dbReference>
<dbReference type="PANTHER" id="PTHR24300:SF375">
    <property type="entry name" value="CYTOCHROME P450 FAMILY"/>
    <property type="match status" value="1"/>
</dbReference>
<evidence type="ECO:0000256" key="2">
    <source>
        <dbReference type="ARBA" id="ARBA00022723"/>
    </source>
</evidence>
<organism evidence="4 5">
    <name type="scientific">Aspergillus homomorphus (strain CBS 101889)</name>
    <dbReference type="NCBI Taxonomy" id="1450537"/>
    <lineage>
        <taxon>Eukaryota</taxon>
        <taxon>Fungi</taxon>
        <taxon>Dikarya</taxon>
        <taxon>Ascomycota</taxon>
        <taxon>Pezizomycotina</taxon>
        <taxon>Eurotiomycetes</taxon>
        <taxon>Eurotiomycetidae</taxon>
        <taxon>Eurotiales</taxon>
        <taxon>Aspergillaceae</taxon>
        <taxon>Aspergillus</taxon>
        <taxon>Aspergillus subgen. Circumdati</taxon>
    </lineage>
</organism>
<dbReference type="GO" id="GO:0005506">
    <property type="term" value="F:iron ion binding"/>
    <property type="evidence" value="ECO:0007669"/>
    <property type="project" value="InterPro"/>
</dbReference>
<evidence type="ECO:0000256" key="3">
    <source>
        <dbReference type="ARBA" id="ARBA00023004"/>
    </source>
</evidence>
<evidence type="ECO:0000256" key="1">
    <source>
        <dbReference type="ARBA" id="ARBA00010617"/>
    </source>
</evidence>
<name>A0A395I511_ASPHC</name>
<dbReference type="Pfam" id="PF00067">
    <property type="entry name" value="p450"/>
    <property type="match status" value="1"/>
</dbReference>
<reference evidence="4 5" key="1">
    <citation type="submission" date="2018-02" db="EMBL/GenBank/DDBJ databases">
        <title>The genomes of Aspergillus section Nigri reveals drivers in fungal speciation.</title>
        <authorList>
            <consortium name="DOE Joint Genome Institute"/>
            <person name="Vesth T.C."/>
            <person name="Nybo J."/>
            <person name="Theobald S."/>
            <person name="Brandl J."/>
            <person name="Frisvad J.C."/>
            <person name="Nielsen K.F."/>
            <person name="Lyhne E.K."/>
            <person name="Kogle M.E."/>
            <person name="Kuo A."/>
            <person name="Riley R."/>
            <person name="Clum A."/>
            <person name="Nolan M."/>
            <person name="Lipzen A."/>
            <person name="Salamov A."/>
            <person name="Henrissat B."/>
            <person name="Wiebenga A."/>
            <person name="De vries R.P."/>
            <person name="Grigoriev I.V."/>
            <person name="Mortensen U.H."/>
            <person name="Andersen M.R."/>
            <person name="Baker S.E."/>
        </authorList>
    </citation>
    <scope>NUCLEOTIDE SEQUENCE [LARGE SCALE GENOMIC DNA]</scope>
    <source>
        <strain evidence="4 5">CBS 101889</strain>
    </source>
</reference>
<dbReference type="Proteomes" id="UP000248961">
    <property type="component" value="Unassembled WGS sequence"/>
</dbReference>
<dbReference type="InterPro" id="IPR036396">
    <property type="entry name" value="Cyt_P450_sf"/>
</dbReference>
<evidence type="ECO:0000313" key="5">
    <source>
        <dbReference type="Proteomes" id="UP000248961"/>
    </source>
</evidence>
<dbReference type="RefSeq" id="XP_025554456.1">
    <property type="nucleotide sequence ID" value="XM_025696759.1"/>
</dbReference>
<gene>
    <name evidence="4" type="ORF">BO97DRAFT_422089</name>
</gene>
<proteinExistence type="inferred from homology"/>
<dbReference type="GeneID" id="37201048"/>
<dbReference type="InterPro" id="IPR050182">
    <property type="entry name" value="Cytochrome_P450_fam2"/>
</dbReference>
<dbReference type="GO" id="GO:0016712">
    <property type="term" value="F:oxidoreductase activity, acting on paired donors, with incorporation or reduction of molecular oxygen, reduced flavin or flavoprotein as one donor, and incorporation of one atom of oxygen"/>
    <property type="evidence" value="ECO:0007669"/>
    <property type="project" value="TreeGrafter"/>
</dbReference>
<keyword evidence="2" id="KW-0479">Metal-binding</keyword>
<comment type="similarity">
    <text evidence="1">Belongs to the cytochrome P450 family.</text>
</comment>
<accession>A0A395I511</accession>
<sequence length="156" mass="17373">MSAVKHMVAHERDLVDKEGRKPDYFSRVIIDEVAGFTIAAYETTRTTLCWGFKYLTDFPEIQSNLRRALEKGYMPATRTGRSRTIQEILNTDVPYLKAAVQEILRFTNLATAFDRQALTDTQILGHAVPKGTIVTCVLLQPALVSPGDVSKLSTGL</sequence>
<dbReference type="GO" id="GO:0005737">
    <property type="term" value="C:cytoplasm"/>
    <property type="evidence" value="ECO:0007669"/>
    <property type="project" value="TreeGrafter"/>
</dbReference>
<dbReference type="GO" id="GO:0006805">
    <property type="term" value="P:xenobiotic metabolic process"/>
    <property type="evidence" value="ECO:0007669"/>
    <property type="project" value="TreeGrafter"/>
</dbReference>
<protein>
    <submittedName>
        <fullName evidence="4">Cytochrome P450</fullName>
    </submittedName>
</protein>
<keyword evidence="3" id="KW-0408">Iron</keyword>
<dbReference type="GO" id="GO:0006082">
    <property type="term" value="P:organic acid metabolic process"/>
    <property type="evidence" value="ECO:0007669"/>
    <property type="project" value="TreeGrafter"/>
</dbReference>
<dbReference type="PANTHER" id="PTHR24300">
    <property type="entry name" value="CYTOCHROME P450 508A4-RELATED"/>
    <property type="match status" value="1"/>
</dbReference>
<dbReference type="Gene3D" id="1.10.630.10">
    <property type="entry name" value="Cytochrome P450"/>
    <property type="match status" value="1"/>
</dbReference>
<dbReference type="STRING" id="1450537.A0A395I511"/>
<dbReference type="SUPFAM" id="SSF48264">
    <property type="entry name" value="Cytochrome P450"/>
    <property type="match status" value="1"/>
</dbReference>
<dbReference type="GO" id="GO:0020037">
    <property type="term" value="F:heme binding"/>
    <property type="evidence" value="ECO:0007669"/>
    <property type="project" value="InterPro"/>
</dbReference>
<dbReference type="VEuPathDB" id="FungiDB:BO97DRAFT_422089"/>